<dbReference type="PANTHER" id="PTHR42760:SF133">
    <property type="entry name" value="3-OXOACYL-[ACYL-CARRIER-PROTEIN] REDUCTASE"/>
    <property type="match status" value="1"/>
</dbReference>
<name>A0A918TPV0_9BACT</name>
<dbReference type="Proteomes" id="UP000644507">
    <property type="component" value="Unassembled WGS sequence"/>
</dbReference>
<comment type="caution">
    <text evidence="3">The sequence shown here is derived from an EMBL/GenBank/DDBJ whole genome shotgun (WGS) entry which is preliminary data.</text>
</comment>
<dbReference type="PRINTS" id="PR00080">
    <property type="entry name" value="SDRFAMILY"/>
</dbReference>
<dbReference type="PROSITE" id="PS00061">
    <property type="entry name" value="ADH_SHORT"/>
    <property type="match status" value="1"/>
</dbReference>
<dbReference type="AlphaFoldDB" id="A0A918TPV0"/>
<evidence type="ECO:0000256" key="2">
    <source>
        <dbReference type="ARBA" id="ARBA00023002"/>
    </source>
</evidence>
<dbReference type="EMBL" id="BMXI01000011">
    <property type="protein sequence ID" value="GHC58196.1"/>
    <property type="molecule type" value="Genomic_DNA"/>
</dbReference>
<organism evidence="3 4">
    <name type="scientific">Roseibacillus persicicus</name>
    <dbReference type="NCBI Taxonomy" id="454148"/>
    <lineage>
        <taxon>Bacteria</taxon>
        <taxon>Pseudomonadati</taxon>
        <taxon>Verrucomicrobiota</taxon>
        <taxon>Verrucomicrobiia</taxon>
        <taxon>Verrucomicrobiales</taxon>
        <taxon>Verrucomicrobiaceae</taxon>
        <taxon>Roseibacillus</taxon>
    </lineage>
</organism>
<proteinExistence type="inferred from homology"/>
<dbReference type="RefSeq" id="WP_189570648.1">
    <property type="nucleotide sequence ID" value="NZ_BMXI01000011.1"/>
</dbReference>
<evidence type="ECO:0000256" key="1">
    <source>
        <dbReference type="ARBA" id="ARBA00006484"/>
    </source>
</evidence>
<dbReference type="NCBIfam" id="NF009386">
    <property type="entry name" value="PRK12745.1"/>
    <property type="match status" value="1"/>
</dbReference>
<accession>A0A918TPV0</accession>
<dbReference type="InterPro" id="IPR020904">
    <property type="entry name" value="Sc_DH/Rdtase_CS"/>
</dbReference>
<protein>
    <submittedName>
        <fullName evidence="3">3-ketoacyl-ACP reductase</fullName>
    </submittedName>
</protein>
<dbReference type="SUPFAM" id="SSF51735">
    <property type="entry name" value="NAD(P)-binding Rossmann-fold domains"/>
    <property type="match status" value="1"/>
</dbReference>
<sequence length="256" mass="27412">MKVAFVTGGSRGIGFGCAEFLARAGYTVAINGMRPVEQVTAVLDALKAAGAPKVVYCQGDVGDEEARGRIIAQLKEECGQLNVLVNNAGVAPAERKDVLETSQESYERVMKINCEGPYFLTQAVANWMVEQKQADENFEASIINVNSISATVVSVNRGEYCVSKAGLAMVTQLFAARLGEFNIPVYEVRPGVTKTDMTAGVTEKYDKLIADGLCVTPRWGYPEDIGKAVVALAEGGFLYSTGQVIMIDGGLTIPRL</sequence>
<dbReference type="GO" id="GO:0016616">
    <property type="term" value="F:oxidoreductase activity, acting on the CH-OH group of donors, NAD or NADP as acceptor"/>
    <property type="evidence" value="ECO:0007669"/>
    <property type="project" value="TreeGrafter"/>
</dbReference>
<dbReference type="Gene3D" id="3.40.50.720">
    <property type="entry name" value="NAD(P)-binding Rossmann-like Domain"/>
    <property type="match status" value="1"/>
</dbReference>
<dbReference type="GO" id="GO:0006633">
    <property type="term" value="P:fatty acid biosynthetic process"/>
    <property type="evidence" value="ECO:0007669"/>
    <property type="project" value="TreeGrafter"/>
</dbReference>
<dbReference type="PRINTS" id="PR00081">
    <property type="entry name" value="GDHRDH"/>
</dbReference>
<evidence type="ECO:0000313" key="3">
    <source>
        <dbReference type="EMBL" id="GHC58196.1"/>
    </source>
</evidence>
<gene>
    <name evidence="3" type="ORF">GCM10007100_26380</name>
</gene>
<dbReference type="InterPro" id="IPR036291">
    <property type="entry name" value="NAD(P)-bd_dom_sf"/>
</dbReference>
<reference evidence="3" key="2">
    <citation type="submission" date="2020-09" db="EMBL/GenBank/DDBJ databases">
        <authorList>
            <person name="Sun Q."/>
            <person name="Kim S."/>
        </authorList>
    </citation>
    <scope>NUCLEOTIDE SEQUENCE</scope>
    <source>
        <strain evidence="3">KCTC 12988</strain>
    </source>
</reference>
<dbReference type="Pfam" id="PF13561">
    <property type="entry name" value="adh_short_C2"/>
    <property type="match status" value="1"/>
</dbReference>
<evidence type="ECO:0000313" key="4">
    <source>
        <dbReference type="Proteomes" id="UP000644507"/>
    </source>
</evidence>
<dbReference type="GO" id="GO:0048038">
    <property type="term" value="F:quinone binding"/>
    <property type="evidence" value="ECO:0007669"/>
    <property type="project" value="TreeGrafter"/>
</dbReference>
<comment type="similarity">
    <text evidence="1">Belongs to the short-chain dehydrogenases/reductases (SDR) family.</text>
</comment>
<reference evidence="3" key="1">
    <citation type="journal article" date="2014" name="Int. J. Syst. Evol. Microbiol.">
        <title>Complete genome sequence of Corynebacterium casei LMG S-19264T (=DSM 44701T), isolated from a smear-ripened cheese.</title>
        <authorList>
            <consortium name="US DOE Joint Genome Institute (JGI-PGF)"/>
            <person name="Walter F."/>
            <person name="Albersmeier A."/>
            <person name="Kalinowski J."/>
            <person name="Ruckert C."/>
        </authorList>
    </citation>
    <scope>NUCLEOTIDE SEQUENCE</scope>
    <source>
        <strain evidence="3">KCTC 12988</strain>
    </source>
</reference>
<dbReference type="PANTHER" id="PTHR42760">
    <property type="entry name" value="SHORT-CHAIN DEHYDROGENASES/REDUCTASES FAMILY MEMBER"/>
    <property type="match status" value="1"/>
</dbReference>
<dbReference type="FunFam" id="3.40.50.720:FF:000084">
    <property type="entry name" value="Short-chain dehydrogenase reductase"/>
    <property type="match status" value="1"/>
</dbReference>
<dbReference type="InterPro" id="IPR002347">
    <property type="entry name" value="SDR_fam"/>
</dbReference>
<keyword evidence="4" id="KW-1185">Reference proteome</keyword>
<keyword evidence="2" id="KW-0560">Oxidoreductase</keyword>